<reference evidence="1" key="1">
    <citation type="submission" date="2023-08" db="EMBL/GenBank/DDBJ databases">
        <title>A de novo genome assembly of Solanum verrucosum Schlechtendal, a Mexican diploid species geographically isolated from the other diploid A-genome species in potato relatives.</title>
        <authorList>
            <person name="Hosaka K."/>
        </authorList>
    </citation>
    <scope>NUCLEOTIDE SEQUENCE</scope>
    <source>
        <tissue evidence="1">Young leaves</tissue>
    </source>
</reference>
<proteinExistence type="predicted"/>
<sequence length="94" mass="11191">MLKKFHSDGNHIIQWNSVLFNECLSYEEELVAILDIEFRKLRSRVTPSVKVQWKNRLIEDVSLETELDMGRRYPQLFVESNNLSLLHVILIFPF</sequence>
<dbReference type="Proteomes" id="UP001234989">
    <property type="component" value="Chromosome 3"/>
</dbReference>
<gene>
    <name evidence="1" type="ORF">MTR67_012709</name>
</gene>
<dbReference type="EMBL" id="CP133614">
    <property type="protein sequence ID" value="WMV19324.1"/>
    <property type="molecule type" value="Genomic_DNA"/>
</dbReference>
<dbReference type="AlphaFoldDB" id="A0AAF0QG63"/>
<keyword evidence="2" id="KW-1185">Reference proteome</keyword>
<dbReference type="PANTHER" id="PTHR46148:SF60">
    <property type="entry name" value="CHROMO DOMAIN-CONTAINING PROTEIN"/>
    <property type="match status" value="1"/>
</dbReference>
<accession>A0AAF0QG63</accession>
<evidence type="ECO:0000313" key="1">
    <source>
        <dbReference type="EMBL" id="WMV19324.1"/>
    </source>
</evidence>
<dbReference type="PANTHER" id="PTHR46148">
    <property type="entry name" value="CHROMO DOMAIN-CONTAINING PROTEIN"/>
    <property type="match status" value="1"/>
</dbReference>
<name>A0AAF0QG63_SOLVR</name>
<protein>
    <submittedName>
        <fullName evidence="1">Uncharacterized protein</fullName>
    </submittedName>
</protein>
<evidence type="ECO:0000313" key="2">
    <source>
        <dbReference type="Proteomes" id="UP001234989"/>
    </source>
</evidence>
<organism evidence="1 2">
    <name type="scientific">Solanum verrucosum</name>
    <dbReference type="NCBI Taxonomy" id="315347"/>
    <lineage>
        <taxon>Eukaryota</taxon>
        <taxon>Viridiplantae</taxon>
        <taxon>Streptophyta</taxon>
        <taxon>Embryophyta</taxon>
        <taxon>Tracheophyta</taxon>
        <taxon>Spermatophyta</taxon>
        <taxon>Magnoliopsida</taxon>
        <taxon>eudicotyledons</taxon>
        <taxon>Gunneridae</taxon>
        <taxon>Pentapetalae</taxon>
        <taxon>asterids</taxon>
        <taxon>lamiids</taxon>
        <taxon>Solanales</taxon>
        <taxon>Solanaceae</taxon>
        <taxon>Solanoideae</taxon>
        <taxon>Solaneae</taxon>
        <taxon>Solanum</taxon>
    </lineage>
</organism>